<dbReference type="EMBL" id="NEXE01000057">
    <property type="protein sequence ID" value="PSN90513.1"/>
    <property type="molecule type" value="Genomic_DNA"/>
</dbReference>
<dbReference type="FunFam" id="3.90.930.12:FF:000008">
    <property type="entry name" value="50S ribosomal protein L6"/>
    <property type="match status" value="1"/>
</dbReference>
<organism evidence="7 8">
    <name type="scientific">Candidatus Marsarchaeota G2 archaeon OSP_D</name>
    <dbReference type="NCBI Taxonomy" id="1978157"/>
    <lineage>
        <taxon>Archaea</taxon>
        <taxon>Candidatus Marsarchaeota</taxon>
        <taxon>Candidatus Marsarchaeota group 2</taxon>
    </lineage>
</organism>
<evidence type="ECO:0000256" key="4">
    <source>
        <dbReference type="ARBA" id="ARBA00023274"/>
    </source>
</evidence>
<dbReference type="GO" id="GO:0003735">
    <property type="term" value="F:structural constituent of ribosome"/>
    <property type="evidence" value="ECO:0007669"/>
    <property type="project" value="UniProtKB-UniRule"/>
</dbReference>
<name>A0A2R6AW24_9ARCH</name>
<dbReference type="InterPro" id="IPR000702">
    <property type="entry name" value="Ribosomal_uL6-like"/>
</dbReference>
<evidence type="ECO:0000259" key="6">
    <source>
        <dbReference type="Pfam" id="PF00347"/>
    </source>
</evidence>
<dbReference type="InterPro" id="IPR019907">
    <property type="entry name" value="Ribosomal_uL6_arc"/>
</dbReference>
<comment type="similarity">
    <text evidence="5">Belongs to the universal ribosomal protein uL6 family.</text>
</comment>
<comment type="subunit">
    <text evidence="5">Part of the 50S ribosomal subunit.</text>
</comment>
<dbReference type="Pfam" id="PF00347">
    <property type="entry name" value="Ribosomal_L6"/>
    <property type="match status" value="2"/>
</dbReference>
<dbReference type="GO" id="GO:0019843">
    <property type="term" value="F:rRNA binding"/>
    <property type="evidence" value="ECO:0007669"/>
    <property type="project" value="UniProtKB-UniRule"/>
</dbReference>
<keyword evidence="4 5" id="KW-0687">Ribonucleoprotein</keyword>
<dbReference type="PANTHER" id="PTHR11655">
    <property type="entry name" value="60S/50S RIBOSOMAL PROTEIN L6/L9"/>
    <property type="match status" value="1"/>
</dbReference>
<dbReference type="NCBIfam" id="TIGR03653">
    <property type="entry name" value="uL6_arch"/>
    <property type="match status" value="1"/>
</dbReference>
<evidence type="ECO:0000313" key="7">
    <source>
        <dbReference type="EMBL" id="PSN90513.1"/>
    </source>
</evidence>
<dbReference type="AlphaFoldDB" id="A0A2R6AW24"/>
<evidence type="ECO:0000256" key="5">
    <source>
        <dbReference type="HAMAP-Rule" id="MF_01365"/>
    </source>
</evidence>
<reference evidence="7 8" key="1">
    <citation type="submission" date="2017-04" db="EMBL/GenBank/DDBJ databases">
        <title>Novel microbial lineages endemic to geothermal iron-oxide mats fill important gaps in the evolutionary history of Archaea.</title>
        <authorList>
            <person name="Jay Z.J."/>
            <person name="Beam J.P."/>
            <person name="Dlakic M."/>
            <person name="Rusch D.B."/>
            <person name="Kozubal M.A."/>
            <person name="Inskeep W.P."/>
        </authorList>
    </citation>
    <scope>NUCLEOTIDE SEQUENCE [LARGE SCALE GENOMIC DNA]</scope>
    <source>
        <strain evidence="7">OSP_D</strain>
    </source>
</reference>
<proteinExistence type="inferred from homology"/>
<dbReference type="NCBIfam" id="NF004037">
    <property type="entry name" value="PRK05518.1"/>
    <property type="match status" value="1"/>
</dbReference>
<keyword evidence="2 5" id="KW-0694">RNA-binding</keyword>
<feature type="domain" description="Large ribosomal subunit protein uL6 alpha-beta" evidence="6">
    <location>
        <begin position="12"/>
        <end position="84"/>
    </location>
</feature>
<protein>
    <recommendedName>
        <fullName evidence="5">Large ribosomal subunit protein uL6</fullName>
    </recommendedName>
</protein>
<dbReference type="PANTHER" id="PTHR11655:SF16">
    <property type="entry name" value="60S RIBOSOMAL PROTEIN L9"/>
    <property type="match status" value="1"/>
</dbReference>
<keyword evidence="1 5" id="KW-0699">rRNA-binding</keyword>
<dbReference type="HAMAP" id="MF_01365_A">
    <property type="entry name" value="Ribosomal_uL6_A"/>
    <property type="match status" value="1"/>
</dbReference>
<dbReference type="PIRSF" id="PIRSF002162">
    <property type="entry name" value="Ribosomal_L6"/>
    <property type="match status" value="1"/>
</dbReference>
<accession>A0A2R6AW24</accession>
<evidence type="ECO:0000313" key="8">
    <source>
        <dbReference type="Proteomes" id="UP000240322"/>
    </source>
</evidence>
<evidence type="ECO:0000256" key="3">
    <source>
        <dbReference type="ARBA" id="ARBA00022980"/>
    </source>
</evidence>
<gene>
    <name evidence="5" type="primary">rpl6</name>
    <name evidence="7" type="ORF">B9Q03_06630</name>
</gene>
<dbReference type="Gene3D" id="3.90.930.12">
    <property type="entry name" value="Ribosomal protein L6, alpha-beta domain"/>
    <property type="match status" value="2"/>
</dbReference>
<evidence type="ECO:0000256" key="2">
    <source>
        <dbReference type="ARBA" id="ARBA00022884"/>
    </source>
</evidence>
<feature type="domain" description="Large ribosomal subunit protein uL6 alpha-beta" evidence="6">
    <location>
        <begin position="96"/>
        <end position="170"/>
    </location>
</feature>
<dbReference type="Proteomes" id="UP000240322">
    <property type="component" value="Unassembled WGS sequence"/>
</dbReference>
<dbReference type="SUPFAM" id="SSF56053">
    <property type="entry name" value="Ribosomal protein L6"/>
    <property type="match status" value="2"/>
</dbReference>
<sequence>MNIPYISRSLEIPDNVQIEIKGQTLVVKGPLGQVSHSFETTPLSFSLEGKKLVIALSNIKKKEVSLLGTAEAHVRNMIVGVTKGYKYRLKMIYAHFPVNIKVEGNIVKIENFIGERAPRVAKIFDGVSISVEDKDIVVSGLDKEKVSQSAANIQRATKIRDYDPRVFSDGIYVYARE</sequence>
<dbReference type="GO" id="GO:0022625">
    <property type="term" value="C:cytosolic large ribosomal subunit"/>
    <property type="evidence" value="ECO:0007669"/>
    <property type="project" value="UniProtKB-UniRule"/>
</dbReference>
<dbReference type="InterPro" id="IPR020040">
    <property type="entry name" value="Ribosomal_uL6_a/b-dom"/>
</dbReference>
<comment type="caution">
    <text evidence="7">The sequence shown here is derived from an EMBL/GenBank/DDBJ whole genome shotgun (WGS) entry which is preliminary data.</text>
</comment>
<dbReference type="InterPro" id="IPR036789">
    <property type="entry name" value="Ribosomal_uL6-like_a/b-dom_sf"/>
</dbReference>
<evidence type="ECO:0000256" key="1">
    <source>
        <dbReference type="ARBA" id="ARBA00022730"/>
    </source>
</evidence>
<dbReference type="GO" id="GO:0002181">
    <property type="term" value="P:cytoplasmic translation"/>
    <property type="evidence" value="ECO:0007669"/>
    <property type="project" value="TreeGrafter"/>
</dbReference>
<comment type="function">
    <text evidence="5">This protein binds to the 23S rRNA, and is important in its secondary structure. It is located near the subunit interface in the base of the L7/L12 stalk, and near the tRNA binding site of the peptidyltransferase center.</text>
</comment>
<keyword evidence="3 5" id="KW-0689">Ribosomal protein</keyword>